<keyword evidence="6" id="KW-1185">Reference proteome</keyword>
<evidence type="ECO:0000256" key="3">
    <source>
        <dbReference type="ARBA" id="ARBA00022833"/>
    </source>
</evidence>
<dbReference type="InterPro" id="IPR038071">
    <property type="entry name" value="UROD/MetE-like_sf"/>
</dbReference>
<keyword evidence="2" id="KW-0479">Metal-binding</keyword>
<comment type="cofactor">
    <cofactor evidence="1">
        <name>Zn(2+)</name>
        <dbReference type="ChEBI" id="CHEBI:29105"/>
    </cofactor>
</comment>
<dbReference type="InterPro" id="IPR002629">
    <property type="entry name" value="Met_Synth_C/arc"/>
</dbReference>
<name>A0A8J7W600_9EURY</name>
<protein>
    <submittedName>
        <fullName evidence="5">Methionine synthase</fullName>
    </submittedName>
</protein>
<dbReference type="EMBL" id="JWHL01000006">
    <property type="protein sequence ID" value="MBR1368954.1"/>
    <property type="molecule type" value="Genomic_DNA"/>
</dbReference>
<comment type="caution">
    <text evidence="5">The sequence shown here is derived from an EMBL/GenBank/DDBJ whole genome shotgun (WGS) entry which is preliminary data.</text>
</comment>
<evidence type="ECO:0000256" key="2">
    <source>
        <dbReference type="ARBA" id="ARBA00022723"/>
    </source>
</evidence>
<dbReference type="GO" id="GO:0008270">
    <property type="term" value="F:zinc ion binding"/>
    <property type="evidence" value="ECO:0007669"/>
    <property type="project" value="InterPro"/>
</dbReference>
<dbReference type="PANTHER" id="PTHR30519">
    <property type="entry name" value="5-METHYLTETRAHYDROPTEROYLTRIGLUTAMATE--HOMOCYSTEINE METHYLTRANSFERASE"/>
    <property type="match status" value="1"/>
</dbReference>
<accession>A0A8J7W600</accession>
<organism evidence="5 6">
    <name type="scientific">Methanocalculus chunghsingensis</name>
    <dbReference type="NCBI Taxonomy" id="156457"/>
    <lineage>
        <taxon>Archaea</taxon>
        <taxon>Methanobacteriati</taxon>
        <taxon>Methanobacteriota</taxon>
        <taxon>Stenosarchaea group</taxon>
        <taxon>Methanomicrobia</taxon>
        <taxon>Methanomicrobiales</taxon>
        <taxon>Methanocalculaceae</taxon>
        <taxon>Methanocalculus</taxon>
    </lineage>
</organism>
<feature type="domain" description="Cobalamin-independent methionine synthase MetE C-terminal/archaeal" evidence="4">
    <location>
        <begin position="12"/>
        <end position="295"/>
    </location>
</feature>
<dbReference type="OrthoDB" id="17656at2157"/>
<reference evidence="5" key="1">
    <citation type="submission" date="2014-12" db="EMBL/GenBank/DDBJ databases">
        <authorList>
            <person name="Huang H.-H."/>
            <person name="Chen S.-C."/>
            <person name="Lai M.-C."/>
        </authorList>
    </citation>
    <scope>NUCLEOTIDE SEQUENCE</scope>
    <source>
        <strain evidence="5">K1F9705b</strain>
    </source>
</reference>
<dbReference type="GO" id="GO:0009086">
    <property type="term" value="P:methionine biosynthetic process"/>
    <property type="evidence" value="ECO:0007669"/>
    <property type="project" value="InterPro"/>
</dbReference>
<dbReference type="Pfam" id="PF01717">
    <property type="entry name" value="Meth_synt_2"/>
    <property type="match status" value="1"/>
</dbReference>
<dbReference type="GO" id="GO:0003871">
    <property type="term" value="F:5-methyltetrahydropteroyltriglutamate-homocysteine S-methyltransferase activity"/>
    <property type="evidence" value="ECO:0007669"/>
    <property type="project" value="InterPro"/>
</dbReference>
<evidence type="ECO:0000259" key="4">
    <source>
        <dbReference type="Pfam" id="PF01717"/>
    </source>
</evidence>
<dbReference type="Proteomes" id="UP000730161">
    <property type="component" value="Unassembled WGS sequence"/>
</dbReference>
<keyword evidence="3" id="KW-0862">Zinc</keyword>
<proteinExistence type="predicted"/>
<dbReference type="SUPFAM" id="SSF51726">
    <property type="entry name" value="UROD/MetE-like"/>
    <property type="match status" value="1"/>
</dbReference>
<gene>
    <name evidence="5" type="ORF">RJ53_05320</name>
</gene>
<dbReference type="Gene3D" id="3.20.20.210">
    <property type="match status" value="1"/>
</dbReference>
<evidence type="ECO:0000313" key="6">
    <source>
        <dbReference type="Proteomes" id="UP000730161"/>
    </source>
</evidence>
<dbReference type="NCBIfam" id="NF002119">
    <property type="entry name" value="PRK00957.1"/>
    <property type="match status" value="1"/>
</dbReference>
<dbReference type="AlphaFoldDB" id="A0A8J7W600"/>
<sequence length="303" mass="32076">MSSPLFDPGMILPTTVVGSFPAVKGTGLGAIIDPYRHAVRFAVAEQIRAGIDIISDGQVREGMIQAFAGKLPGIRDDTIISRILPAASGITVGDTRYALSQAKLVKGILTGPSSIAHALRIKTPEYRNRDEVVLDIAAALAAEAQALAREGVCMIQIDEPILSTGAADIATGTEAIGIIAGAVEIPVCVHVCGPLAGIIDDLLRLPIAVLDIEAATQPENLGIFNEKDLRGKMIGCGCVASSDHDVEPVGLIKERIERCIDVFSPETILIDPDCGLRMHTPEGAAAKLSRMCEAVRLVRREYK</sequence>
<evidence type="ECO:0000256" key="1">
    <source>
        <dbReference type="ARBA" id="ARBA00001947"/>
    </source>
</evidence>
<evidence type="ECO:0000313" key="5">
    <source>
        <dbReference type="EMBL" id="MBR1368954.1"/>
    </source>
</evidence>